<sequence>MPRRLSDLPADLLARLVQCTLNDEAAWAPVAPCDCDGGALQPAPIRALALRLRGIDKAFCRAVASPDAFPRLMSLHTYSSDPLALQSVVHTLGHAIGAVTLGVRLGEQRLRACLLRCVNATCLTIEDSPWPPQVPGGYAALQPEHLLRLLSGVLPKLTTLKVTVDSIWSDTYAARLAAVCPLLEALTVYRPQIMLTNMPLVSYRPFANLREVALVSDQSSSVQDLLDTLAACPRLQKLGGLMLDEYGPDIAELDYSALSQLSELTLAPGPQGRSLPCLLRQCSNLTKLGLRGVRVEGSSIRQLVAALTCKLASLELGRLEDDGEDICDADVISLCGAQPALTALSLLTTEYNPLIARGHDITDNALTAMHSLQSLELLRIEDANMENISVAALDALVRACPRLRKVVLLRVGEPDDWTDDAQPSSNALRAVDELLRERGGELEDGDVLEESDSDDTTDSEEEGI</sequence>
<protein>
    <recommendedName>
        <fullName evidence="3">F-box domain-containing protein</fullName>
    </recommendedName>
</protein>
<organism evidence="2">
    <name type="scientific">Emiliania huxleyi</name>
    <name type="common">Coccolithophore</name>
    <name type="synonym">Pontosphaera huxleyi</name>
    <dbReference type="NCBI Taxonomy" id="2903"/>
    <lineage>
        <taxon>Eukaryota</taxon>
        <taxon>Haptista</taxon>
        <taxon>Haptophyta</taxon>
        <taxon>Prymnesiophyceae</taxon>
        <taxon>Isochrysidales</taxon>
        <taxon>Noelaerhabdaceae</taxon>
        <taxon>Emiliania</taxon>
    </lineage>
</organism>
<evidence type="ECO:0000256" key="1">
    <source>
        <dbReference type="SAM" id="MobiDB-lite"/>
    </source>
</evidence>
<dbReference type="AlphaFoldDB" id="A0A7S3VW19"/>
<evidence type="ECO:0008006" key="3">
    <source>
        <dbReference type="Google" id="ProtNLM"/>
    </source>
</evidence>
<evidence type="ECO:0000313" key="2">
    <source>
        <dbReference type="EMBL" id="CAE0519956.1"/>
    </source>
</evidence>
<dbReference type="EMBL" id="HBIR01000113">
    <property type="protein sequence ID" value="CAE0519956.1"/>
    <property type="molecule type" value="Transcribed_RNA"/>
</dbReference>
<proteinExistence type="predicted"/>
<feature type="compositionally biased region" description="Acidic residues" evidence="1">
    <location>
        <begin position="442"/>
        <end position="464"/>
    </location>
</feature>
<reference evidence="2" key="1">
    <citation type="submission" date="2021-01" db="EMBL/GenBank/DDBJ databases">
        <authorList>
            <person name="Corre E."/>
            <person name="Pelletier E."/>
            <person name="Niang G."/>
            <person name="Scheremetjew M."/>
            <person name="Finn R."/>
            <person name="Kale V."/>
            <person name="Holt S."/>
            <person name="Cochrane G."/>
            <person name="Meng A."/>
            <person name="Brown T."/>
            <person name="Cohen L."/>
        </authorList>
    </citation>
    <scope>NUCLEOTIDE SEQUENCE</scope>
    <source>
        <strain evidence="2">379</strain>
    </source>
</reference>
<feature type="region of interest" description="Disordered" evidence="1">
    <location>
        <begin position="438"/>
        <end position="464"/>
    </location>
</feature>
<name>A0A7S3VW19_EMIHU</name>
<dbReference type="SUPFAM" id="SSF52047">
    <property type="entry name" value="RNI-like"/>
    <property type="match status" value="1"/>
</dbReference>
<accession>A0A7S3VW19</accession>
<dbReference type="InterPro" id="IPR032675">
    <property type="entry name" value="LRR_dom_sf"/>
</dbReference>
<gene>
    <name evidence="2" type="ORF">EHUX00137_LOCUS70</name>
</gene>
<dbReference type="Gene3D" id="3.80.10.10">
    <property type="entry name" value="Ribonuclease Inhibitor"/>
    <property type="match status" value="1"/>
</dbReference>